<proteinExistence type="predicted"/>
<evidence type="ECO:0000256" key="1">
    <source>
        <dbReference type="SAM" id="MobiDB-lite"/>
    </source>
</evidence>
<feature type="region of interest" description="Disordered" evidence="1">
    <location>
        <begin position="138"/>
        <end position="202"/>
    </location>
</feature>
<feature type="compositionally biased region" description="Polar residues" evidence="1">
    <location>
        <begin position="171"/>
        <end position="182"/>
    </location>
</feature>
<comment type="caution">
    <text evidence="3">The sequence shown here is derived from an EMBL/GenBank/DDBJ whole genome shotgun (WGS) entry which is preliminary data.</text>
</comment>
<dbReference type="Proteomes" id="UP000475532">
    <property type="component" value="Unassembled WGS sequence"/>
</dbReference>
<reference evidence="3 4" key="1">
    <citation type="submission" date="2020-01" db="EMBL/GenBank/DDBJ databases">
        <title>Insect and environment-associated Actinomycetes.</title>
        <authorList>
            <person name="Currrie C."/>
            <person name="Chevrette M."/>
            <person name="Carlson C."/>
            <person name="Stubbendieck R."/>
            <person name="Wendt-Pienkowski E."/>
        </authorList>
    </citation>
    <scope>NUCLEOTIDE SEQUENCE [LARGE SCALE GENOMIC DNA]</scope>
    <source>
        <strain evidence="3 4">SID10258</strain>
    </source>
</reference>
<gene>
    <name evidence="3" type="ORF">G3I70_42490</name>
</gene>
<feature type="compositionally biased region" description="Basic and acidic residues" evidence="1">
    <location>
        <begin position="193"/>
        <end position="202"/>
    </location>
</feature>
<dbReference type="Gene3D" id="3.40.50.1820">
    <property type="entry name" value="alpha/beta hydrolase"/>
    <property type="match status" value="1"/>
</dbReference>
<accession>A0A6L9QVA5</accession>
<dbReference type="Pfam" id="PF00135">
    <property type="entry name" value="COesterase"/>
    <property type="match status" value="1"/>
</dbReference>
<dbReference type="InterPro" id="IPR029058">
    <property type="entry name" value="AB_hydrolase_fold"/>
</dbReference>
<dbReference type="InterPro" id="IPR002018">
    <property type="entry name" value="CarbesteraseB"/>
</dbReference>
<evidence type="ECO:0000313" key="4">
    <source>
        <dbReference type="Proteomes" id="UP000475532"/>
    </source>
</evidence>
<evidence type="ECO:0000259" key="2">
    <source>
        <dbReference type="Pfam" id="PF00135"/>
    </source>
</evidence>
<sequence>MLAAHPLDALRQGAGASVPLLTGWNREEARFFMVASGAIDAVDDAALRDAARGYGLPDGGLEVYRGNRPGASPGDVLAAIFGERMFAVPAIRVAEARAEPAVTWVYRFDHPGDRSNHGFGAAHAAELPYVFDTWTRTSSSGTRRRATSPTPCTAPGSASSARGIRDGAPTVRTTGGWASTPTACARRPTPAGAERRAWDGVC</sequence>
<feature type="domain" description="Carboxylesterase type B" evidence="2">
    <location>
        <begin position="2"/>
        <end position="136"/>
    </location>
</feature>
<dbReference type="EMBL" id="JAAGLI010001130">
    <property type="protein sequence ID" value="NEA29126.1"/>
    <property type="molecule type" value="Genomic_DNA"/>
</dbReference>
<name>A0A6L9QVA5_9ACTN</name>
<dbReference type="SUPFAM" id="SSF53474">
    <property type="entry name" value="alpha/beta-Hydrolases"/>
    <property type="match status" value="1"/>
</dbReference>
<protein>
    <submittedName>
        <fullName evidence="3">Carboxylesterase family protein</fullName>
    </submittedName>
</protein>
<organism evidence="3 4">
    <name type="scientific">Actinomadura bangladeshensis</name>
    <dbReference type="NCBI Taxonomy" id="453573"/>
    <lineage>
        <taxon>Bacteria</taxon>
        <taxon>Bacillati</taxon>
        <taxon>Actinomycetota</taxon>
        <taxon>Actinomycetes</taxon>
        <taxon>Streptosporangiales</taxon>
        <taxon>Thermomonosporaceae</taxon>
        <taxon>Actinomadura</taxon>
    </lineage>
</organism>
<evidence type="ECO:0000313" key="3">
    <source>
        <dbReference type="EMBL" id="NEA29126.1"/>
    </source>
</evidence>
<dbReference type="AlphaFoldDB" id="A0A6L9QVA5"/>